<comment type="caution">
    <text evidence="1">The sequence shown here is derived from an EMBL/GenBank/DDBJ whole genome shotgun (WGS) entry which is preliminary data.</text>
</comment>
<protein>
    <submittedName>
        <fullName evidence="1">MarR family transcriptional regulator</fullName>
    </submittedName>
</protein>
<dbReference type="SUPFAM" id="SSF46785">
    <property type="entry name" value="Winged helix' DNA-binding domain"/>
    <property type="match status" value="1"/>
</dbReference>
<accession>A0A1V2I8D8</accession>
<dbReference type="EMBL" id="MOMC01000048">
    <property type="protein sequence ID" value="ONH26975.1"/>
    <property type="molecule type" value="Genomic_DNA"/>
</dbReference>
<evidence type="ECO:0000313" key="2">
    <source>
        <dbReference type="Proteomes" id="UP000188929"/>
    </source>
</evidence>
<dbReference type="AlphaFoldDB" id="A0A1V2I8D8"/>
<sequence>MVTGLTEYPDEVLAAQPIGYWSGEAYRRVVGRIRADLATEGLTQPHWWILNHVAGDPAGWDRARLIHRLARFDDLDIDFDGVIDDLLNRGWMTQSPVDTFVITEAGEAGRTRAADRARQAQAQIHAGIAPHEYVAALNVLRRMIANLDGDADLP</sequence>
<evidence type="ECO:0000313" key="1">
    <source>
        <dbReference type="EMBL" id="ONH26975.1"/>
    </source>
</evidence>
<dbReference type="STRING" id="1834516.BL253_23280"/>
<dbReference type="Proteomes" id="UP000188929">
    <property type="component" value="Unassembled WGS sequence"/>
</dbReference>
<organism evidence="1 2">
    <name type="scientific">Pseudofrankia asymbiotica</name>
    <dbReference type="NCBI Taxonomy" id="1834516"/>
    <lineage>
        <taxon>Bacteria</taxon>
        <taxon>Bacillati</taxon>
        <taxon>Actinomycetota</taxon>
        <taxon>Actinomycetes</taxon>
        <taxon>Frankiales</taxon>
        <taxon>Frankiaceae</taxon>
        <taxon>Pseudofrankia</taxon>
    </lineage>
</organism>
<reference evidence="2" key="1">
    <citation type="submission" date="2016-10" db="EMBL/GenBank/DDBJ databases">
        <title>Frankia sp. NRRL B-16386 Genome sequencing.</title>
        <authorList>
            <person name="Ghodhbane-Gtari F."/>
            <person name="Swanson E."/>
            <person name="Gueddou A."/>
            <person name="Hezbri K."/>
            <person name="Ktari K."/>
            <person name="Nouioui I."/>
            <person name="Morris K."/>
            <person name="Simpson S."/>
            <person name="Abebe-Akele F."/>
            <person name="Thomas K."/>
            <person name="Gtari M."/>
            <person name="Tisa L.S."/>
        </authorList>
    </citation>
    <scope>NUCLEOTIDE SEQUENCE [LARGE SCALE GENOMIC DNA]</scope>
    <source>
        <strain evidence="2">NRRL B-16386</strain>
    </source>
</reference>
<name>A0A1V2I8D8_9ACTN</name>
<dbReference type="OrthoDB" id="4550567at2"/>
<keyword evidence="2" id="KW-1185">Reference proteome</keyword>
<dbReference type="RefSeq" id="WP_076819299.1">
    <property type="nucleotide sequence ID" value="NZ_MOMC01000048.1"/>
</dbReference>
<gene>
    <name evidence="1" type="ORF">BL253_23280</name>
</gene>
<dbReference type="InterPro" id="IPR036390">
    <property type="entry name" value="WH_DNA-bd_sf"/>
</dbReference>
<proteinExistence type="predicted"/>
<dbReference type="InterPro" id="IPR036388">
    <property type="entry name" value="WH-like_DNA-bd_sf"/>
</dbReference>
<dbReference type="Gene3D" id="1.10.10.10">
    <property type="entry name" value="Winged helix-like DNA-binding domain superfamily/Winged helix DNA-binding domain"/>
    <property type="match status" value="1"/>
</dbReference>